<sequence length="296" mass="34563">MFDDFQQQKQNHTAHQLFKQEQIFPLFQQPALSVTEFIKVAAQLLNYQTVNEVILVTEILTLSTSASKQFWVEIAYHFNLSRDQIVSFFQSQVIPKCSCAPLVQPPIQLPSEPLPTPQEQPTPQQQQQQQLQQQLNIQTDKQYKIRAIRQKQSEPAPTASSLFQNEFTTALQQVLSQLTNNTLENHSNAELCTSLNTFLQQNRHSGFWDLLQSKLQQKTVKQLREYYANTYQKVLYTTFITVQDKIALTKLNEKHPNEKPASITKMFMKMHPETKYFKHNVTMYVINQRTQLDKEK</sequence>
<dbReference type="Proteomes" id="UP001642409">
    <property type="component" value="Unassembled WGS sequence"/>
</dbReference>
<evidence type="ECO:0000313" key="3">
    <source>
        <dbReference type="Proteomes" id="UP001642409"/>
    </source>
</evidence>
<keyword evidence="3" id="KW-1185">Reference proteome</keyword>
<feature type="compositionally biased region" description="Pro residues" evidence="1">
    <location>
        <begin position="108"/>
        <end position="120"/>
    </location>
</feature>
<feature type="compositionally biased region" description="Low complexity" evidence="1">
    <location>
        <begin position="121"/>
        <end position="131"/>
    </location>
</feature>
<evidence type="ECO:0000256" key="1">
    <source>
        <dbReference type="SAM" id="MobiDB-lite"/>
    </source>
</evidence>
<evidence type="ECO:0000313" key="2">
    <source>
        <dbReference type="EMBL" id="CAL6039165.1"/>
    </source>
</evidence>
<comment type="caution">
    <text evidence="2">The sequence shown here is derived from an EMBL/GenBank/DDBJ whole genome shotgun (WGS) entry which is preliminary data.</text>
</comment>
<accession>A0ABP1JHS1</accession>
<reference evidence="2 3" key="1">
    <citation type="submission" date="2024-07" db="EMBL/GenBank/DDBJ databases">
        <authorList>
            <person name="Akdeniz Z."/>
        </authorList>
    </citation>
    <scope>NUCLEOTIDE SEQUENCE [LARGE SCALE GENOMIC DNA]</scope>
</reference>
<dbReference type="EMBL" id="CAXDID020000141">
    <property type="protein sequence ID" value="CAL6039165.1"/>
    <property type="molecule type" value="Genomic_DNA"/>
</dbReference>
<feature type="region of interest" description="Disordered" evidence="1">
    <location>
        <begin position="108"/>
        <end position="131"/>
    </location>
</feature>
<gene>
    <name evidence="2" type="ORF">HINF_LOCUS37725</name>
</gene>
<proteinExistence type="predicted"/>
<organism evidence="2 3">
    <name type="scientific">Hexamita inflata</name>
    <dbReference type="NCBI Taxonomy" id="28002"/>
    <lineage>
        <taxon>Eukaryota</taxon>
        <taxon>Metamonada</taxon>
        <taxon>Diplomonadida</taxon>
        <taxon>Hexamitidae</taxon>
        <taxon>Hexamitinae</taxon>
        <taxon>Hexamita</taxon>
    </lineage>
</organism>
<name>A0ABP1JHS1_9EUKA</name>
<protein>
    <submittedName>
        <fullName evidence="2">Hypothetical_protein</fullName>
    </submittedName>
</protein>